<reference evidence="3" key="1">
    <citation type="journal article" date="2017" name="Nat. Microbiol.">
        <title>Global analysis of biosynthetic gene clusters reveals vast potential of secondary metabolite production in Penicillium species.</title>
        <authorList>
            <person name="Nielsen J.C."/>
            <person name="Grijseels S."/>
            <person name="Prigent S."/>
            <person name="Ji B."/>
            <person name="Dainat J."/>
            <person name="Nielsen K.F."/>
            <person name="Frisvad J.C."/>
            <person name="Workman M."/>
            <person name="Nielsen J."/>
        </authorList>
    </citation>
    <scope>NUCLEOTIDE SEQUENCE [LARGE SCALE GENOMIC DNA]</scope>
    <source>
        <strain evidence="3">IBT 29525</strain>
    </source>
</reference>
<evidence type="ECO:0000313" key="3">
    <source>
        <dbReference type="Proteomes" id="UP000191612"/>
    </source>
</evidence>
<evidence type="ECO:0000256" key="1">
    <source>
        <dbReference type="SAM" id="MobiDB-lite"/>
    </source>
</evidence>
<sequence>MGKWKSPDGTPNFRGNVERLGPVLHNGLKDPEKLAKVIETSYQPAEAEEKPSDETVNFVSALVLKYADAYFSMRQRSQMQAKEPLNDEEITILKDAISSAKEDLGQIISELLNHYVSGSPGRVQEAEAARELFGSLSKVATKATLNDVGTAFDGQDGIHRTIAHNILKNLVSYGTVPEEVAQNIKSTLNTEEKVSLFLRWHGTSDFAAVIKKETDPLGILKVMEAGVIDEALTRTSLPHLS</sequence>
<comment type="caution">
    <text evidence="2">The sequence shown here is derived from an EMBL/GenBank/DDBJ whole genome shotgun (WGS) entry which is preliminary data.</text>
</comment>
<keyword evidence="3" id="KW-1185">Reference proteome</keyword>
<gene>
    <name evidence="2" type="ORF">PENSOL_c023G00561</name>
</gene>
<proteinExistence type="predicted"/>
<organism evidence="2 3">
    <name type="scientific">Penicillium solitum</name>
    <dbReference type="NCBI Taxonomy" id="60172"/>
    <lineage>
        <taxon>Eukaryota</taxon>
        <taxon>Fungi</taxon>
        <taxon>Dikarya</taxon>
        <taxon>Ascomycota</taxon>
        <taxon>Pezizomycotina</taxon>
        <taxon>Eurotiomycetes</taxon>
        <taxon>Eurotiomycetidae</taxon>
        <taxon>Eurotiales</taxon>
        <taxon>Aspergillaceae</taxon>
        <taxon>Penicillium</taxon>
    </lineage>
</organism>
<dbReference type="Proteomes" id="UP000191612">
    <property type="component" value="Unassembled WGS sequence"/>
</dbReference>
<evidence type="ECO:0000313" key="2">
    <source>
        <dbReference type="EMBL" id="OQD94910.1"/>
    </source>
</evidence>
<protein>
    <submittedName>
        <fullName evidence="2">Uncharacterized protein</fullName>
    </submittedName>
</protein>
<dbReference type="AlphaFoldDB" id="A0A1V6R0A2"/>
<accession>A0A1V6R0A2</accession>
<feature type="region of interest" description="Disordered" evidence="1">
    <location>
        <begin position="1"/>
        <end position="26"/>
    </location>
</feature>
<name>A0A1V6R0A2_9EURO</name>
<dbReference type="EMBL" id="MDYO01000023">
    <property type="protein sequence ID" value="OQD94910.1"/>
    <property type="molecule type" value="Genomic_DNA"/>
</dbReference>
<dbReference type="OrthoDB" id="10553202at2759"/>